<dbReference type="GeneID" id="136806506"/>
<dbReference type="PANTHER" id="PTHR47018">
    <property type="entry name" value="CXC DOMAIN-CONTAINING PROTEIN-RELATED"/>
    <property type="match status" value="1"/>
</dbReference>
<sequence length="1501" mass="171539">MTKRSPFLDWELCILCQVEQANEKLICPASIVRKGHDPTKSYKDLLESLQRFAELRSLPFEKLYISDENFKDQSIFIINKGKFHKACQLKISSLKLERLEKSQSKLKDTKDDIQFEQPAERRRSDRVNQPNENKKIACFFCHEETGRLHQASTYKLNNRVLQIAKLLNDVEIINKLTERDMMAWESVYHSDCLIKFYKKGKEIEQVSGGSDVDSQISCTAFVELTIYMSDCAEEDKSAVFKLDDLIKFYEKRISDLGGRVNGKIHSTRFKNRLLSHFENLVESKKEGRHVYLVFDEELGAVLKTVFENTLDDDAFLLSKAAKILRREIFSEDYQPFKGSFSSDCQKEFLPHFVNSFVDTLLHGQNYITSNEYLEQNVLTIAQLIIQNSIKRVRKDSTSCVFNKSRESPISTYLGLMIHAKTRKKGVIEELNELGLSIPYKRVLSITDSLSATVLKEYKEDKVVCPRVLKKDVFTAGALDNLDIDPSSSTSKGSFHGTAISLFQRKTSQHNDINTRRTVLEKGDKLAELPKSYSEVTPVSSFNKNPETKDYSGVQDCPIDLKSGTQEKKWLNHVEEEIHIDEETRSKNMSWSAFNAAEQTEDRPTDISVLLPLFPDDSKSIAMMKHGMDVIKQAVQHLNGDQSPVIAFDQPLFANAKLVQWNWKEEYGEDKFVAMMGPLHIEMAFMKVIGDWLEEAGWCHVISEADIATSGKAESFLTASHVKRTRYGHEVTAAVLHMLLNKAYQDHWYETKVPQKFEDWKKSQEDQYPQFRFWSTTLKLELLLLEFVRSIRSADFTLYKESISKLLPWFFAMDHTNYARWLSIHLYDMLNLPQTNPMVNEYFEAGRFVITKTKRKFSSIGIDHAHEQNNKCVKGDGGAVGLTEDSHQLLKWMVSGPELARIVNEFEEGLPFNKVKDITEKTNHHEQTEGMQTRFSDHVLALMSGFEDIGNPFLEESPDLIALDTKDVAEDDAIKNMNRAEDVGKEMFDSFVKNHIKGKDKSIFDTISKNKLSIFNRPKQRSISKKDELTTLKKSCHLFSQLYIACQVRDGNLDEFFMHENTAFPPSLSKNGDLRSGNKADLTSCLRELVTKANGQKVEAECIILDGAAVVNMLKPNSSSTFQEYANREFSQFIKNQVANRIDIVWDVYMENSLKLSARTKRGKGTRRKVLEQTRIPGNWQSFLRVDKNKQELFSFLANESIKMNTKKTIVSTINDLAISNHHDCTFLSPCNHEEADTRMFLHAKDASNSGMQKICIRTVDTDVVAIAVGVFSQLGITELWISFGVGKNHHLIPIHSICQSLGNAKSRCLPLFHALTGCDQVSFFSGRGKKNAWNTWEKFSDLTTGLLTIIENPSIETLESSFPTIQRFVVLLYDRTSTDTEVNQLRKHLFATKGRSLEGIPPTADALYQHFKRTVFQGGFNWCQVVIAIQNLPKPEDWGWKEYQKKYEIKWTTLPEASKICQELIKCGCNKEKGCKGRCKCKKASLKCTELCKCQGDCAES</sequence>
<dbReference type="PANTHER" id="PTHR47018:SF4">
    <property type="match status" value="1"/>
</dbReference>
<accession>A0A7M5X059</accession>
<evidence type="ECO:0000256" key="1">
    <source>
        <dbReference type="SAM" id="MobiDB-lite"/>
    </source>
</evidence>
<proteinExistence type="predicted"/>
<dbReference type="RefSeq" id="XP_066919193.1">
    <property type="nucleotide sequence ID" value="XM_067063092.1"/>
</dbReference>
<evidence type="ECO:0000313" key="3">
    <source>
        <dbReference type="Proteomes" id="UP000594262"/>
    </source>
</evidence>
<reference evidence="2" key="1">
    <citation type="submission" date="2021-01" db="UniProtKB">
        <authorList>
            <consortium name="EnsemblMetazoa"/>
        </authorList>
    </citation>
    <scope>IDENTIFICATION</scope>
</reference>
<feature type="region of interest" description="Disordered" evidence="1">
    <location>
        <begin position="536"/>
        <end position="557"/>
    </location>
</feature>
<dbReference type="OrthoDB" id="5986400at2759"/>
<dbReference type="EnsemblMetazoa" id="CLYHEMT015263.1">
    <property type="protein sequence ID" value="CLYHEMP015263.1"/>
    <property type="gene ID" value="CLYHEMG015263"/>
</dbReference>
<organism evidence="2 3">
    <name type="scientific">Clytia hemisphaerica</name>
    <dbReference type="NCBI Taxonomy" id="252671"/>
    <lineage>
        <taxon>Eukaryota</taxon>
        <taxon>Metazoa</taxon>
        <taxon>Cnidaria</taxon>
        <taxon>Hydrozoa</taxon>
        <taxon>Hydroidolina</taxon>
        <taxon>Leptothecata</taxon>
        <taxon>Obeliida</taxon>
        <taxon>Clytiidae</taxon>
        <taxon>Clytia</taxon>
    </lineage>
</organism>
<evidence type="ECO:0000313" key="2">
    <source>
        <dbReference type="EnsemblMetazoa" id="CLYHEMP015263.1"/>
    </source>
</evidence>
<protein>
    <recommendedName>
        <fullName evidence="4">Tesmin/TSO1-like CXC domain-containing protein</fullName>
    </recommendedName>
</protein>
<name>A0A7M5X059_9CNID</name>
<dbReference type="Proteomes" id="UP000594262">
    <property type="component" value="Unplaced"/>
</dbReference>
<evidence type="ECO:0008006" key="4">
    <source>
        <dbReference type="Google" id="ProtNLM"/>
    </source>
</evidence>
<keyword evidence="3" id="KW-1185">Reference proteome</keyword>